<keyword evidence="2" id="KW-1185">Reference proteome</keyword>
<dbReference type="Proteomes" id="UP000276133">
    <property type="component" value="Unassembled WGS sequence"/>
</dbReference>
<evidence type="ECO:0000313" key="1">
    <source>
        <dbReference type="EMBL" id="RNA34242.1"/>
    </source>
</evidence>
<organism evidence="1 2">
    <name type="scientific">Brachionus plicatilis</name>
    <name type="common">Marine rotifer</name>
    <name type="synonym">Brachionus muelleri</name>
    <dbReference type="NCBI Taxonomy" id="10195"/>
    <lineage>
        <taxon>Eukaryota</taxon>
        <taxon>Metazoa</taxon>
        <taxon>Spiralia</taxon>
        <taxon>Gnathifera</taxon>
        <taxon>Rotifera</taxon>
        <taxon>Eurotatoria</taxon>
        <taxon>Monogononta</taxon>
        <taxon>Pseudotrocha</taxon>
        <taxon>Ploima</taxon>
        <taxon>Brachionidae</taxon>
        <taxon>Brachionus</taxon>
    </lineage>
</organism>
<sequence length="64" mass="7051">MIYAGSFHKIKLTLSKANSLGVATGIESSILKTQSNVHIGEFGNFDLVSQESKQLVLQIKMNRE</sequence>
<comment type="caution">
    <text evidence="1">The sequence shown here is derived from an EMBL/GenBank/DDBJ whole genome shotgun (WGS) entry which is preliminary data.</text>
</comment>
<proteinExistence type="predicted"/>
<evidence type="ECO:0000313" key="2">
    <source>
        <dbReference type="Proteomes" id="UP000276133"/>
    </source>
</evidence>
<protein>
    <submittedName>
        <fullName evidence="1">Uncharacterized protein</fullName>
    </submittedName>
</protein>
<dbReference type="EMBL" id="REGN01001512">
    <property type="protein sequence ID" value="RNA34242.1"/>
    <property type="molecule type" value="Genomic_DNA"/>
</dbReference>
<dbReference type="AlphaFoldDB" id="A0A3M7SEP7"/>
<reference evidence="1 2" key="1">
    <citation type="journal article" date="2018" name="Sci. Rep.">
        <title>Genomic signatures of local adaptation to the degree of environmental predictability in rotifers.</title>
        <authorList>
            <person name="Franch-Gras L."/>
            <person name="Hahn C."/>
            <person name="Garcia-Roger E.M."/>
            <person name="Carmona M.J."/>
            <person name="Serra M."/>
            <person name="Gomez A."/>
        </authorList>
    </citation>
    <scope>NUCLEOTIDE SEQUENCE [LARGE SCALE GENOMIC DNA]</scope>
    <source>
        <strain evidence="1">HYR1</strain>
    </source>
</reference>
<name>A0A3M7SEP7_BRAPC</name>
<gene>
    <name evidence="1" type="ORF">BpHYR1_000071</name>
</gene>
<accession>A0A3M7SEP7</accession>